<reference evidence="6" key="1">
    <citation type="journal article" date="2014" name="Int. J. Syst. Evol. Microbiol.">
        <title>Complete genome sequence of Corynebacterium casei LMG S-19264T (=DSM 44701T), isolated from a smear-ripened cheese.</title>
        <authorList>
            <consortium name="US DOE Joint Genome Institute (JGI-PGF)"/>
            <person name="Walter F."/>
            <person name="Albersmeier A."/>
            <person name="Kalinowski J."/>
            <person name="Ruckert C."/>
        </authorList>
    </citation>
    <scope>NUCLEOTIDE SEQUENCE</scope>
    <source>
        <strain evidence="6">CGMCC 1.15447</strain>
    </source>
</reference>
<protein>
    <submittedName>
        <fullName evidence="6">Glycosyl hydrolase</fullName>
    </submittedName>
</protein>
<dbReference type="SUPFAM" id="SSF51445">
    <property type="entry name" value="(Trans)glycosidases"/>
    <property type="match status" value="1"/>
</dbReference>
<dbReference type="InterPro" id="IPR002772">
    <property type="entry name" value="Glyco_hydro_3_C"/>
</dbReference>
<dbReference type="PRINTS" id="PR00133">
    <property type="entry name" value="GLHYDRLASE3"/>
</dbReference>
<evidence type="ECO:0000256" key="4">
    <source>
        <dbReference type="SAM" id="SignalP"/>
    </source>
</evidence>
<dbReference type="GO" id="GO:0008422">
    <property type="term" value="F:beta-glucosidase activity"/>
    <property type="evidence" value="ECO:0007669"/>
    <property type="project" value="UniProtKB-ARBA"/>
</dbReference>
<feature type="domain" description="Fibronectin type III-like" evidence="5">
    <location>
        <begin position="648"/>
        <end position="718"/>
    </location>
</feature>
<dbReference type="Pfam" id="PF01915">
    <property type="entry name" value="Glyco_hydro_3_C"/>
    <property type="match status" value="1"/>
</dbReference>
<gene>
    <name evidence="6" type="ORF">GCM10011507_25370</name>
</gene>
<dbReference type="GO" id="GO:0031222">
    <property type="term" value="P:arabinan catabolic process"/>
    <property type="evidence" value="ECO:0007669"/>
    <property type="project" value="TreeGrafter"/>
</dbReference>
<evidence type="ECO:0000256" key="3">
    <source>
        <dbReference type="ARBA" id="ARBA00022801"/>
    </source>
</evidence>
<dbReference type="Proteomes" id="UP000648801">
    <property type="component" value="Unassembled WGS sequence"/>
</dbReference>
<evidence type="ECO:0000313" key="7">
    <source>
        <dbReference type="Proteomes" id="UP000648801"/>
    </source>
</evidence>
<dbReference type="SMART" id="SM01217">
    <property type="entry name" value="Fn3_like"/>
    <property type="match status" value="1"/>
</dbReference>
<dbReference type="PANTHER" id="PTHR42721">
    <property type="entry name" value="SUGAR HYDROLASE-RELATED"/>
    <property type="match status" value="1"/>
</dbReference>
<accession>A0A916RVV9</accession>
<dbReference type="InterPro" id="IPR017853">
    <property type="entry name" value="GH"/>
</dbReference>
<dbReference type="InterPro" id="IPR036962">
    <property type="entry name" value="Glyco_hydro_3_N_sf"/>
</dbReference>
<proteinExistence type="inferred from homology"/>
<dbReference type="PANTHER" id="PTHR42721:SF3">
    <property type="entry name" value="BETA-D-XYLOSIDASE 5-RELATED"/>
    <property type="match status" value="1"/>
</dbReference>
<dbReference type="AlphaFoldDB" id="A0A916RVV9"/>
<dbReference type="GO" id="GO:0046556">
    <property type="term" value="F:alpha-L-arabinofuranosidase activity"/>
    <property type="evidence" value="ECO:0007669"/>
    <property type="project" value="TreeGrafter"/>
</dbReference>
<organism evidence="6 7">
    <name type="scientific">Edaphobacter acidisoli</name>
    <dbReference type="NCBI Taxonomy" id="2040573"/>
    <lineage>
        <taxon>Bacteria</taxon>
        <taxon>Pseudomonadati</taxon>
        <taxon>Acidobacteriota</taxon>
        <taxon>Terriglobia</taxon>
        <taxon>Terriglobales</taxon>
        <taxon>Acidobacteriaceae</taxon>
        <taxon>Edaphobacter</taxon>
    </lineage>
</organism>
<dbReference type="InterPro" id="IPR026891">
    <property type="entry name" value="Fn3-like"/>
</dbReference>
<dbReference type="GO" id="GO:0009044">
    <property type="term" value="F:xylan 1,4-beta-xylosidase activity"/>
    <property type="evidence" value="ECO:0007669"/>
    <property type="project" value="InterPro"/>
</dbReference>
<dbReference type="SUPFAM" id="SSF52279">
    <property type="entry name" value="Beta-D-glucan exohydrolase, C-terminal domain"/>
    <property type="match status" value="1"/>
</dbReference>
<dbReference type="EMBL" id="BMJB01000001">
    <property type="protein sequence ID" value="GGA72692.1"/>
    <property type="molecule type" value="Genomic_DNA"/>
</dbReference>
<evidence type="ECO:0000256" key="2">
    <source>
        <dbReference type="ARBA" id="ARBA00022729"/>
    </source>
</evidence>
<dbReference type="RefSeq" id="WP_188759595.1">
    <property type="nucleotide sequence ID" value="NZ_BMJB01000001.1"/>
</dbReference>
<evidence type="ECO:0000256" key="1">
    <source>
        <dbReference type="ARBA" id="ARBA00005336"/>
    </source>
</evidence>
<dbReference type="InterPro" id="IPR044993">
    <property type="entry name" value="BXL"/>
</dbReference>
<dbReference type="Gene3D" id="3.40.50.1700">
    <property type="entry name" value="Glycoside hydrolase family 3 C-terminal domain"/>
    <property type="match status" value="1"/>
</dbReference>
<reference evidence="6" key="2">
    <citation type="submission" date="2020-09" db="EMBL/GenBank/DDBJ databases">
        <authorList>
            <person name="Sun Q."/>
            <person name="Zhou Y."/>
        </authorList>
    </citation>
    <scope>NUCLEOTIDE SEQUENCE</scope>
    <source>
        <strain evidence="6">CGMCC 1.15447</strain>
    </source>
</reference>
<name>A0A916RVV9_9BACT</name>
<dbReference type="InterPro" id="IPR001764">
    <property type="entry name" value="Glyco_hydro_3_N"/>
</dbReference>
<comment type="similarity">
    <text evidence="1">Belongs to the glycosyl hydrolase 3 family.</text>
</comment>
<dbReference type="InterPro" id="IPR013783">
    <property type="entry name" value="Ig-like_fold"/>
</dbReference>
<dbReference type="GO" id="GO:0045493">
    <property type="term" value="P:xylan catabolic process"/>
    <property type="evidence" value="ECO:0007669"/>
    <property type="project" value="InterPro"/>
</dbReference>
<evidence type="ECO:0000313" key="6">
    <source>
        <dbReference type="EMBL" id="GGA72692.1"/>
    </source>
</evidence>
<feature type="signal peptide" evidence="4">
    <location>
        <begin position="1"/>
        <end position="22"/>
    </location>
</feature>
<dbReference type="FunFam" id="2.60.40.10:FF:000495">
    <property type="entry name" value="Periplasmic beta-glucosidase"/>
    <property type="match status" value="1"/>
</dbReference>
<keyword evidence="7" id="KW-1185">Reference proteome</keyword>
<dbReference type="Pfam" id="PF00933">
    <property type="entry name" value="Glyco_hydro_3"/>
    <property type="match status" value="1"/>
</dbReference>
<comment type="caution">
    <text evidence="6">The sequence shown here is derived from an EMBL/GenBank/DDBJ whole genome shotgun (WGS) entry which is preliminary data.</text>
</comment>
<keyword evidence="3 6" id="KW-0378">Hydrolase</keyword>
<dbReference type="InterPro" id="IPR036881">
    <property type="entry name" value="Glyco_hydro_3_C_sf"/>
</dbReference>
<keyword evidence="2 4" id="KW-0732">Signal</keyword>
<dbReference type="Pfam" id="PF14310">
    <property type="entry name" value="Fn3-like"/>
    <property type="match status" value="1"/>
</dbReference>
<sequence>MHTKPLAAALALAAFALTPAIAQTQQYKYPFQNPTLPAAQRISNIVSLMTTEEKIDFLSTDTSVKRLGIPSFGSSEGIHGVVQRDEPTGPYAHPAIPTTQFPQPPGMGATWDPSLVREAAAVEGHEARFITQTAKYHHPMLMLWGPQADLARDPRWGRSEEVYGEDPFLNGTMVTAFIHGLQGDDPHYWQAASLMKHFLANSNENNRTKTSSDFDQRLFWEYYSVPFRMGFLDGGGTGVMASYNAWNGTHMAVNPVIQSVVIDKWKAHVVSSDGGAVRALVTDSHSFPNQQAAVVACLKNGINQFLDTYKDETRAALKAGTITEADLNELVRRKLYVTLKLGLLDPPQMVPYSSVKDSPEPWNTEADRAVSKKIALESIVLLKNEANTLPLDKQSLKSIAVIGPLANSVHWDWYGGTPPYAITPLEGIQKAVGPETKVLYAADETNHAAVDAARKAQVAVVFVGNDPTCGPDMAHDWTGNGTLPCTVPSDGREGRDRESIDLGQQEQLVKQVYAVNPHTVVVLISSFPFAINWTQANIPAILHMAHASQDEGTALAEVLFGDSNPGGHLTTTWPRSLAELPPMMDYNIRDGRTYMYFKGQPLYPFGFGLSYTTFKLSNLKPSATHLAKDGTLNVSVDVTNTGTRTGDEVVQLYVQHLKSKVSRPHEELEGFDRVTLQPGETKTVEIPLKAEALAYWNEQQQKFVVESEPVKLLVGDSSADIKLSTTIQIQ</sequence>
<dbReference type="Gene3D" id="3.20.20.300">
    <property type="entry name" value="Glycoside hydrolase, family 3, N-terminal domain"/>
    <property type="match status" value="1"/>
</dbReference>
<evidence type="ECO:0000259" key="5">
    <source>
        <dbReference type="SMART" id="SM01217"/>
    </source>
</evidence>
<dbReference type="Gene3D" id="2.60.40.10">
    <property type="entry name" value="Immunoglobulins"/>
    <property type="match status" value="1"/>
</dbReference>
<feature type="chain" id="PRO_5037885229" evidence="4">
    <location>
        <begin position="23"/>
        <end position="730"/>
    </location>
</feature>